<feature type="region of interest" description="Uridylyltransferase" evidence="7">
    <location>
        <begin position="1"/>
        <end position="324"/>
    </location>
</feature>
<dbReference type="eggNOG" id="COG2844">
    <property type="taxonomic scope" value="Bacteria"/>
</dbReference>
<sequence>MNEALKLKEIFFAERDLVFNDADLLKDAFKFSIRWSVLVEEFILRALKDIKLDCAIASVGSFARRELSPYSDIDIMFIYDKVPRNDDTIKQCVTILWDTGIEVSHTVRDFSDINKFLKEDLHAFTQFFETRFICGNDEVYKEWNKKVLSSLKQETKKNLINEYFVDINLRYQKYGASAKVLEPNVKYTAGGLRDLQVLQWIYSLKNDIIIDTQKEITQTEVFLELLKKDKILIPKAAKRLLDSYKFILNTRNHLHLISGHKNDRLEFSDQEKIALRHGYTESNWKEYMRRYFDASNVIKRFTITMSKRFEDEMSKPISDFLSIPLDEDFTMKGNIIYLASDIELTMSVILRAFYYRGLHDARFDDVLRSKIIEAVIDLEESKDTEHQSSVFFREILRLPKNVSKTLNVMNELGVLGAFLPEFGELVNFFQPGVYHCYTADEHTLIALTNLENLRHESNTLSRLFLSVQNKDILYLAVLFHDIAKPITISGHEIIGAEIASSVMERLGYSAEEIQKVQFLVRHHLTMEQVAFRRNLNDPTTLNIFSDLFPDTELLDLLYLLTYADLSAVSPVVWTQWKGELLYELYHKTKRMLEERITGEELLASSMLEIMEQSEVFSDMTVKEHIESIDDLGYLQFYSAEEINQHIEEIEKGSKASVFFKEEAGYTSITVITRDSEALLSRLCGALSINDLNIHDAKIFTRKDGIVIDNFNVTDFRTNEVVDKSRYDKIKSDLILAALNELQITKEFNRIKSKWWRIENKLFKRKGKVKIVFEKHDRYTIIDVFSPDRLGLLYQITRKMNELGLSIYFAKINTKADDIVDSFYILDRHKRKVSANEYELIIQQLTETIEEML</sequence>
<dbReference type="Gene3D" id="1.10.3090.10">
    <property type="entry name" value="cca-adding enzyme, domain 2"/>
    <property type="match status" value="1"/>
</dbReference>
<dbReference type="PANTHER" id="PTHR47320">
    <property type="entry name" value="BIFUNCTIONAL URIDYLYLTRANSFERASE/URIDYLYL-REMOVING ENZYME"/>
    <property type="match status" value="1"/>
</dbReference>
<evidence type="ECO:0000256" key="1">
    <source>
        <dbReference type="ARBA" id="ARBA00022679"/>
    </source>
</evidence>
<dbReference type="AlphaFoldDB" id="I6YW12"/>
<keyword evidence="11" id="KW-1185">Reference proteome</keyword>
<dbReference type="CDD" id="cd00077">
    <property type="entry name" value="HDc"/>
    <property type="match status" value="1"/>
</dbReference>
<comment type="activity regulation">
    <text evidence="7">Uridylyltransferase (UTase) activity is inhibited by glutamine, while glutamine activates uridylyl-removing (UR) activity.</text>
</comment>
<dbReference type="NCBIfam" id="TIGR01693">
    <property type="entry name" value="UTase_glnD"/>
    <property type="match status" value="1"/>
</dbReference>
<dbReference type="Proteomes" id="UP000009011">
    <property type="component" value="Chromosome"/>
</dbReference>
<dbReference type="PIRSF" id="PIRSF006288">
    <property type="entry name" value="PII_uridyltransf"/>
    <property type="match status" value="1"/>
</dbReference>
<dbReference type="PATRIC" id="fig|1191523.3.peg.1638"/>
<dbReference type="Gene3D" id="3.30.460.10">
    <property type="entry name" value="Beta Polymerase, domain 2"/>
    <property type="match status" value="1"/>
</dbReference>
<dbReference type="HOGENOM" id="CLU_012833_1_0_10"/>
<gene>
    <name evidence="7" type="primary">glnD</name>
    <name evidence="10" type="ordered locus">MROS_1545</name>
</gene>
<evidence type="ECO:0000256" key="6">
    <source>
        <dbReference type="ARBA" id="ARBA00023268"/>
    </source>
</evidence>
<evidence type="ECO:0000259" key="8">
    <source>
        <dbReference type="PROSITE" id="PS51671"/>
    </source>
</evidence>
<comment type="cofactor">
    <cofactor evidence="7">
        <name>Mg(2+)</name>
        <dbReference type="ChEBI" id="CHEBI:18420"/>
    </cofactor>
</comment>
<dbReference type="EC" id="2.7.7.59" evidence="7"/>
<dbReference type="GO" id="GO:0008773">
    <property type="term" value="F:[protein-PII] uridylyltransferase activity"/>
    <property type="evidence" value="ECO:0007669"/>
    <property type="project" value="UniProtKB-UniRule"/>
</dbReference>
<comment type="catalytic activity">
    <reaction evidence="7">
        <text>[protein-PII]-L-tyrosine + UTP = [protein-PII]-uridylyl-L-tyrosine + diphosphate</text>
        <dbReference type="Rhea" id="RHEA:13673"/>
        <dbReference type="Rhea" id="RHEA-COMP:12147"/>
        <dbReference type="Rhea" id="RHEA-COMP:12148"/>
        <dbReference type="ChEBI" id="CHEBI:33019"/>
        <dbReference type="ChEBI" id="CHEBI:46398"/>
        <dbReference type="ChEBI" id="CHEBI:46858"/>
        <dbReference type="ChEBI" id="CHEBI:90602"/>
        <dbReference type="EC" id="2.7.7.59"/>
    </reaction>
</comment>
<dbReference type="HAMAP" id="MF_00277">
    <property type="entry name" value="PII_uridylyl_transf"/>
    <property type="match status" value="1"/>
</dbReference>
<keyword evidence="4 7" id="KW-0378">Hydrolase</keyword>
<evidence type="ECO:0000256" key="2">
    <source>
        <dbReference type="ARBA" id="ARBA00022695"/>
    </source>
</evidence>
<reference evidence="10 11" key="1">
    <citation type="journal article" date="2013" name="PLoS ONE">
        <title>Genomic analysis of Melioribacter roseus, facultatively anaerobic organotrophic bacterium representing a novel deep lineage within Bacteriodetes/Chlorobi group.</title>
        <authorList>
            <person name="Kadnikov V.V."/>
            <person name="Mardanov A.V."/>
            <person name="Podosokorskaya O.A."/>
            <person name="Gavrilov S.N."/>
            <person name="Kublanov I.V."/>
            <person name="Beletsky A.V."/>
            <person name="Bonch-Osmolovskaya E.A."/>
            <person name="Ravin N.V."/>
        </authorList>
    </citation>
    <scope>NUCLEOTIDE SEQUENCE [LARGE SCALE GENOMIC DNA]</scope>
    <source>
        <strain evidence="11">JCM 17771 / P3M-2</strain>
    </source>
</reference>
<proteinExistence type="inferred from homology"/>
<comment type="catalytic activity">
    <reaction evidence="7">
        <text>[protein-PII]-uridylyl-L-tyrosine + H2O = [protein-PII]-L-tyrosine + UMP + H(+)</text>
        <dbReference type="Rhea" id="RHEA:48600"/>
        <dbReference type="Rhea" id="RHEA-COMP:12147"/>
        <dbReference type="Rhea" id="RHEA-COMP:12148"/>
        <dbReference type="ChEBI" id="CHEBI:15377"/>
        <dbReference type="ChEBI" id="CHEBI:15378"/>
        <dbReference type="ChEBI" id="CHEBI:46858"/>
        <dbReference type="ChEBI" id="CHEBI:57865"/>
        <dbReference type="ChEBI" id="CHEBI:90602"/>
    </reaction>
</comment>
<evidence type="ECO:0000259" key="9">
    <source>
        <dbReference type="PROSITE" id="PS51831"/>
    </source>
</evidence>
<dbReference type="PROSITE" id="PS51831">
    <property type="entry name" value="HD"/>
    <property type="match status" value="1"/>
</dbReference>
<keyword evidence="2 7" id="KW-0548">Nucleotidyltransferase</keyword>
<dbReference type="RefSeq" id="WP_014856216.1">
    <property type="nucleotide sequence ID" value="NC_018178.1"/>
</dbReference>
<dbReference type="Pfam" id="PF08335">
    <property type="entry name" value="GlnD_UR_UTase"/>
    <property type="match status" value="1"/>
</dbReference>
<dbReference type="InterPro" id="IPR010043">
    <property type="entry name" value="UTase/UR"/>
</dbReference>
<dbReference type="InterPro" id="IPR013546">
    <property type="entry name" value="PII_UdlTrfase/GS_AdlTrfase"/>
</dbReference>
<evidence type="ECO:0000256" key="5">
    <source>
        <dbReference type="ARBA" id="ARBA00022842"/>
    </source>
</evidence>
<keyword evidence="3" id="KW-0677">Repeat</keyword>
<dbReference type="Pfam" id="PF01966">
    <property type="entry name" value="HD"/>
    <property type="match status" value="1"/>
</dbReference>
<dbReference type="STRING" id="1191523.MROS_1545"/>
<dbReference type="InterPro" id="IPR002934">
    <property type="entry name" value="Polymerase_NTP_transf_dom"/>
</dbReference>
<dbReference type="InterPro" id="IPR002912">
    <property type="entry name" value="ACT_dom"/>
</dbReference>
<name>I6YW12_MELRP</name>
<dbReference type="SUPFAM" id="SSF55021">
    <property type="entry name" value="ACT-like"/>
    <property type="match status" value="2"/>
</dbReference>
<dbReference type="PROSITE" id="PS51671">
    <property type="entry name" value="ACT"/>
    <property type="match status" value="2"/>
</dbReference>
<evidence type="ECO:0000313" key="11">
    <source>
        <dbReference type="Proteomes" id="UP000009011"/>
    </source>
</evidence>
<dbReference type="EMBL" id="CP003557">
    <property type="protein sequence ID" value="AFN74782.1"/>
    <property type="molecule type" value="Genomic_DNA"/>
</dbReference>
<dbReference type="GO" id="GO:0006808">
    <property type="term" value="P:regulation of nitrogen utilization"/>
    <property type="evidence" value="ECO:0007669"/>
    <property type="project" value="UniProtKB-UniRule"/>
</dbReference>
<dbReference type="InterPro" id="IPR003607">
    <property type="entry name" value="HD/PDEase_dom"/>
</dbReference>
<feature type="domain" description="HD" evidence="9">
    <location>
        <begin position="439"/>
        <end position="550"/>
    </location>
</feature>
<dbReference type="SUPFAM" id="SSF81593">
    <property type="entry name" value="Nucleotidyltransferase substrate binding subunit/domain"/>
    <property type="match status" value="1"/>
</dbReference>
<dbReference type="Pfam" id="PF01909">
    <property type="entry name" value="NTP_transf_2"/>
    <property type="match status" value="1"/>
</dbReference>
<feature type="domain" description="ACT" evidence="8">
    <location>
        <begin position="667"/>
        <end position="752"/>
    </location>
</feature>
<feature type="domain" description="ACT" evidence="8">
    <location>
        <begin position="780"/>
        <end position="852"/>
    </location>
</feature>
<dbReference type="Gene3D" id="1.20.120.330">
    <property type="entry name" value="Nucleotidyltransferases domain 2"/>
    <property type="match status" value="1"/>
</dbReference>
<dbReference type="OrthoDB" id="9805698at2"/>
<organism evidence="10 11">
    <name type="scientific">Melioribacter roseus (strain DSM 23840 / JCM 17771 / VKM B-2668 / P3M-2)</name>
    <dbReference type="NCBI Taxonomy" id="1191523"/>
    <lineage>
        <taxon>Bacteria</taxon>
        <taxon>Pseudomonadati</taxon>
        <taxon>Ignavibacteriota</taxon>
        <taxon>Ignavibacteria</taxon>
        <taxon>Ignavibacteriales</taxon>
        <taxon>Melioribacteraceae</taxon>
        <taxon>Melioribacter</taxon>
    </lineage>
</organism>
<keyword evidence="5 7" id="KW-0460">Magnesium</keyword>
<accession>I6YW12</accession>
<dbReference type="GO" id="GO:0008081">
    <property type="term" value="F:phosphoric diester hydrolase activity"/>
    <property type="evidence" value="ECO:0007669"/>
    <property type="project" value="UniProtKB-UniRule"/>
</dbReference>
<comment type="domain">
    <text evidence="7">Has four distinct domains: an N-terminal nucleotidyltransferase (NT) domain responsible for UTase activity, a central HD domain that encodes UR activity, and two C-terminal ACT domains that seem to have a role in glutamine sensing.</text>
</comment>
<dbReference type="SUPFAM" id="SSF81301">
    <property type="entry name" value="Nucleotidyltransferase"/>
    <property type="match status" value="1"/>
</dbReference>
<dbReference type="InterPro" id="IPR006674">
    <property type="entry name" value="HD_domain"/>
</dbReference>
<dbReference type="CDD" id="cd04899">
    <property type="entry name" value="ACT_ACR-UUR-like_2"/>
    <property type="match status" value="1"/>
</dbReference>
<protein>
    <recommendedName>
        <fullName evidence="7">Bifunctional uridylyltransferase/uridylyl-removing enzyme</fullName>
        <shortName evidence="7">UTase/UR</shortName>
    </recommendedName>
    <alternativeName>
        <fullName evidence="7">Bifunctional [protein-PII] modification enzyme</fullName>
    </alternativeName>
    <alternativeName>
        <fullName evidence="7">Bifunctional nitrogen sensor protein</fullName>
    </alternativeName>
    <domain>
        <recommendedName>
            <fullName evidence="7">[Protein-PII] uridylyltransferase</fullName>
            <shortName evidence="7">PII uridylyltransferase</shortName>
            <shortName evidence="7">UTase</shortName>
            <ecNumber evidence="7">2.7.7.59</ecNumber>
        </recommendedName>
    </domain>
    <domain>
        <recommendedName>
            <fullName evidence="7">[Protein-PII]-UMP uridylyl-removing enzyme</fullName>
            <shortName evidence="7">UR</shortName>
            <ecNumber evidence="7">3.1.4.-</ecNumber>
        </recommendedName>
    </domain>
</protein>
<comment type="caution">
    <text evidence="7">Lacks conserved residue(s) required for the propagation of feature annotation.</text>
</comment>
<keyword evidence="6 7" id="KW-0511">Multifunctional enzyme</keyword>
<dbReference type="CDD" id="cd04900">
    <property type="entry name" value="ACT_UUR-like_1"/>
    <property type="match status" value="1"/>
</dbReference>
<evidence type="ECO:0000256" key="3">
    <source>
        <dbReference type="ARBA" id="ARBA00022737"/>
    </source>
</evidence>
<dbReference type="PANTHER" id="PTHR47320:SF1">
    <property type="entry name" value="BIFUNCTIONAL URIDYLYLTRANSFERASE_URIDYLYL-REMOVING ENZYME"/>
    <property type="match status" value="1"/>
</dbReference>
<comment type="similarity">
    <text evidence="7">Belongs to the GlnD family.</text>
</comment>
<dbReference type="SUPFAM" id="SSF109604">
    <property type="entry name" value="HD-domain/PDEase-like"/>
    <property type="match status" value="1"/>
</dbReference>
<evidence type="ECO:0000313" key="10">
    <source>
        <dbReference type="EMBL" id="AFN74782.1"/>
    </source>
</evidence>
<dbReference type="EC" id="3.1.4.-" evidence="7"/>
<dbReference type="InterPro" id="IPR045865">
    <property type="entry name" value="ACT-like_dom_sf"/>
</dbReference>
<dbReference type="KEGG" id="mro:MROS_1545"/>
<keyword evidence="1 7" id="KW-0808">Transferase</keyword>
<dbReference type="InterPro" id="IPR043519">
    <property type="entry name" value="NT_sf"/>
</dbReference>
<evidence type="ECO:0000256" key="4">
    <source>
        <dbReference type="ARBA" id="ARBA00022801"/>
    </source>
</evidence>
<evidence type="ECO:0000256" key="7">
    <source>
        <dbReference type="HAMAP-Rule" id="MF_00277"/>
    </source>
</evidence>
<dbReference type="SMART" id="SM00471">
    <property type="entry name" value="HDc"/>
    <property type="match status" value="1"/>
</dbReference>